<dbReference type="EMBL" id="JAODUO010000532">
    <property type="protein sequence ID" value="KAK2178705.1"/>
    <property type="molecule type" value="Genomic_DNA"/>
</dbReference>
<dbReference type="Proteomes" id="UP001209878">
    <property type="component" value="Unassembled WGS sequence"/>
</dbReference>
<sequence>MPVLPLGICALPHFPMGMLLPFTSEKGRRLQSSLETGVRRCCWVTRRHVQVPLQDGSEGALPVAAAFARWRACFMRIPSEAAMMKTEEKMATLSLAELFMIDFKYIRFTLKLT</sequence>
<comment type="caution">
    <text evidence="1">The sequence shown here is derived from an EMBL/GenBank/DDBJ whole genome shotgun (WGS) entry which is preliminary data.</text>
</comment>
<gene>
    <name evidence="1" type="ORF">NP493_533g01046</name>
</gene>
<keyword evidence="2" id="KW-1185">Reference proteome</keyword>
<evidence type="ECO:0000313" key="2">
    <source>
        <dbReference type="Proteomes" id="UP001209878"/>
    </source>
</evidence>
<organism evidence="1 2">
    <name type="scientific">Ridgeia piscesae</name>
    <name type="common">Tubeworm</name>
    <dbReference type="NCBI Taxonomy" id="27915"/>
    <lineage>
        <taxon>Eukaryota</taxon>
        <taxon>Metazoa</taxon>
        <taxon>Spiralia</taxon>
        <taxon>Lophotrochozoa</taxon>
        <taxon>Annelida</taxon>
        <taxon>Polychaeta</taxon>
        <taxon>Sedentaria</taxon>
        <taxon>Canalipalpata</taxon>
        <taxon>Sabellida</taxon>
        <taxon>Siboglinidae</taxon>
        <taxon>Ridgeia</taxon>
    </lineage>
</organism>
<dbReference type="AlphaFoldDB" id="A0AAD9NQJ0"/>
<name>A0AAD9NQJ0_RIDPI</name>
<protein>
    <submittedName>
        <fullName evidence="1">Uncharacterized protein</fullName>
    </submittedName>
</protein>
<proteinExistence type="predicted"/>
<reference evidence="1" key="1">
    <citation type="journal article" date="2023" name="Mol. Biol. Evol.">
        <title>Third-Generation Sequencing Reveals the Adaptive Role of the Epigenome in Three Deep-Sea Polychaetes.</title>
        <authorList>
            <person name="Perez M."/>
            <person name="Aroh O."/>
            <person name="Sun Y."/>
            <person name="Lan Y."/>
            <person name="Juniper S.K."/>
            <person name="Young C.R."/>
            <person name="Angers B."/>
            <person name="Qian P.Y."/>
        </authorList>
    </citation>
    <scope>NUCLEOTIDE SEQUENCE</scope>
    <source>
        <strain evidence="1">R07B-5</strain>
    </source>
</reference>
<accession>A0AAD9NQJ0</accession>
<evidence type="ECO:0000313" key="1">
    <source>
        <dbReference type="EMBL" id="KAK2178705.1"/>
    </source>
</evidence>